<feature type="region of interest" description="Disordered" evidence="1">
    <location>
        <begin position="70"/>
        <end position="96"/>
    </location>
</feature>
<sequence length="115" mass="12719">MYCSSDARNRSTDRVEMWLRAALHSTRMKVASPAVSSPQLTSVTDHGPTPPHPNATNSIRSLACLPEKSLAAQRQAEGDGRIRMDTGSGRKAMAPCKHKRALGWRIDIVEYMQRS</sequence>
<gene>
    <name evidence="2" type="ORF">MARPO_0113s0051</name>
</gene>
<evidence type="ECO:0000313" key="2">
    <source>
        <dbReference type="EMBL" id="PTQ31325.1"/>
    </source>
</evidence>
<evidence type="ECO:0000313" key="3">
    <source>
        <dbReference type="Proteomes" id="UP000244005"/>
    </source>
</evidence>
<dbReference type="Proteomes" id="UP000244005">
    <property type="component" value="Unassembled WGS sequence"/>
</dbReference>
<evidence type="ECO:0000256" key="1">
    <source>
        <dbReference type="SAM" id="MobiDB-lite"/>
    </source>
</evidence>
<proteinExistence type="predicted"/>
<feature type="compositionally biased region" description="Polar residues" evidence="1">
    <location>
        <begin position="34"/>
        <end position="44"/>
    </location>
</feature>
<organism evidence="2 3">
    <name type="scientific">Marchantia polymorpha</name>
    <name type="common">Common liverwort</name>
    <name type="synonym">Marchantia aquatica</name>
    <dbReference type="NCBI Taxonomy" id="3197"/>
    <lineage>
        <taxon>Eukaryota</taxon>
        <taxon>Viridiplantae</taxon>
        <taxon>Streptophyta</taxon>
        <taxon>Embryophyta</taxon>
        <taxon>Marchantiophyta</taxon>
        <taxon>Marchantiopsida</taxon>
        <taxon>Marchantiidae</taxon>
        <taxon>Marchantiales</taxon>
        <taxon>Marchantiaceae</taxon>
        <taxon>Marchantia</taxon>
    </lineage>
</organism>
<keyword evidence="3" id="KW-1185">Reference proteome</keyword>
<name>A0A2R6WBT7_MARPO</name>
<dbReference type="AlphaFoldDB" id="A0A2R6WBT7"/>
<reference evidence="3" key="1">
    <citation type="journal article" date="2017" name="Cell">
        <title>Insights into land plant evolution garnered from the Marchantia polymorpha genome.</title>
        <authorList>
            <person name="Bowman J.L."/>
            <person name="Kohchi T."/>
            <person name="Yamato K.T."/>
            <person name="Jenkins J."/>
            <person name="Shu S."/>
            <person name="Ishizaki K."/>
            <person name="Yamaoka S."/>
            <person name="Nishihama R."/>
            <person name="Nakamura Y."/>
            <person name="Berger F."/>
            <person name="Adam C."/>
            <person name="Aki S.S."/>
            <person name="Althoff F."/>
            <person name="Araki T."/>
            <person name="Arteaga-Vazquez M.A."/>
            <person name="Balasubrmanian S."/>
            <person name="Barry K."/>
            <person name="Bauer D."/>
            <person name="Boehm C.R."/>
            <person name="Briginshaw L."/>
            <person name="Caballero-Perez J."/>
            <person name="Catarino B."/>
            <person name="Chen F."/>
            <person name="Chiyoda S."/>
            <person name="Chovatia M."/>
            <person name="Davies K.M."/>
            <person name="Delmans M."/>
            <person name="Demura T."/>
            <person name="Dierschke T."/>
            <person name="Dolan L."/>
            <person name="Dorantes-Acosta A.E."/>
            <person name="Eklund D.M."/>
            <person name="Florent S.N."/>
            <person name="Flores-Sandoval E."/>
            <person name="Fujiyama A."/>
            <person name="Fukuzawa H."/>
            <person name="Galik B."/>
            <person name="Grimanelli D."/>
            <person name="Grimwood J."/>
            <person name="Grossniklaus U."/>
            <person name="Hamada T."/>
            <person name="Haseloff J."/>
            <person name="Hetherington A.J."/>
            <person name="Higo A."/>
            <person name="Hirakawa Y."/>
            <person name="Hundley H.N."/>
            <person name="Ikeda Y."/>
            <person name="Inoue K."/>
            <person name="Inoue S.I."/>
            <person name="Ishida S."/>
            <person name="Jia Q."/>
            <person name="Kakita M."/>
            <person name="Kanazawa T."/>
            <person name="Kawai Y."/>
            <person name="Kawashima T."/>
            <person name="Kennedy M."/>
            <person name="Kinose K."/>
            <person name="Kinoshita T."/>
            <person name="Kohara Y."/>
            <person name="Koide E."/>
            <person name="Komatsu K."/>
            <person name="Kopischke S."/>
            <person name="Kubo M."/>
            <person name="Kyozuka J."/>
            <person name="Lagercrantz U."/>
            <person name="Lin S.S."/>
            <person name="Lindquist E."/>
            <person name="Lipzen A.M."/>
            <person name="Lu C.W."/>
            <person name="De Luna E."/>
            <person name="Martienssen R.A."/>
            <person name="Minamino N."/>
            <person name="Mizutani M."/>
            <person name="Mizutani M."/>
            <person name="Mochizuki N."/>
            <person name="Monte I."/>
            <person name="Mosher R."/>
            <person name="Nagasaki H."/>
            <person name="Nakagami H."/>
            <person name="Naramoto S."/>
            <person name="Nishitani K."/>
            <person name="Ohtani M."/>
            <person name="Okamoto T."/>
            <person name="Okumura M."/>
            <person name="Phillips J."/>
            <person name="Pollak B."/>
            <person name="Reinders A."/>
            <person name="Rovekamp M."/>
            <person name="Sano R."/>
            <person name="Sawa S."/>
            <person name="Schmid M.W."/>
            <person name="Shirakawa M."/>
            <person name="Solano R."/>
            <person name="Spunde A."/>
            <person name="Suetsugu N."/>
            <person name="Sugano S."/>
            <person name="Sugiyama A."/>
            <person name="Sun R."/>
            <person name="Suzuki Y."/>
            <person name="Takenaka M."/>
            <person name="Takezawa D."/>
            <person name="Tomogane H."/>
            <person name="Tsuzuki M."/>
            <person name="Ueda T."/>
            <person name="Umeda M."/>
            <person name="Ward J.M."/>
            <person name="Watanabe Y."/>
            <person name="Yazaki K."/>
            <person name="Yokoyama R."/>
            <person name="Yoshitake Y."/>
            <person name="Yotsui I."/>
            <person name="Zachgo S."/>
            <person name="Schmutz J."/>
        </authorList>
    </citation>
    <scope>NUCLEOTIDE SEQUENCE [LARGE SCALE GENOMIC DNA]</scope>
    <source>
        <strain evidence="3">Tak-1</strain>
    </source>
</reference>
<dbReference type="EMBL" id="KZ772785">
    <property type="protein sequence ID" value="PTQ31325.1"/>
    <property type="molecule type" value="Genomic_DNA"/>
</dbReference>
<feature type="region of interest" description="Disordered" evidence="1">
    <location>
        <begin position="28"/>
        <end position="58"/>
    </location>
</feature>
<protein>
    <submittedName>
        <fullName evidence="2">Uncharacterized protein</fullName>
    </submittedName>
</protein>
<dbReference type="Gramene" id="Mp1g03030.1">
    <property type="protein sequence ID" value="Mp1g03030.1.cds1"/>
    <property type="gene ID" value="Mp1g03030"/>
</dbReference>
<accession>A0A2R6WBT7</accession>